<evidence type="ECO:0000313" key="2">
    <source>
        <dbReference type="Proteomes" id="UP000553776"/>
    </source>
</evidence>
<sequence>MTDYVEQKVPKHVRDQMRLNFKIRGNNVTLVEERPAFRSEQWVELDRAQFRLDENKWKVYWRDSRNKWHWIEEIAPDEDFEKQLRIVDQDQTGLFWG</sequence>
<organism evidence="1 2">
    <name type="scientific">Cohnella xylanilytica</name>
    <dbReference type="NCBI Taxonomy" id="557555"/>
    <lineage>
        <taxon>Bacteria</taxon>
        <taxon>Bacillati</taxon>
        <taxon>Bacillota</taxon>
        <taxon>Bacilli</taxon>
        <taxon>Bacillales</taxon>
        <taxon>Paenibacillaceae</taxon>
        <taxon>Cohnella</taxon>
    </lineage>
</organism>
<dbReference type="AlphaFoldDB" id="A0A841TQM5"/>
<accession>A0A841TQM5</accession>
<proteinExistence type="predicted"/>
<reference evidence="1 2" key="1">
    <citation type="submission" date="2020-08" db="EMBL/GenBank/DDBJ databases">
        <title>Cohnella phylogeny.</title>
        <authorList>
            <person name="Dunlap C."/>
        </authorList>
    </citation>
    <scope>NUCLEOTIDE SEQUENCE [LARGE SCALE GENOMIC DNA]</scope>
    <source>
        <strain evidence="1 2">DSM 25239</strain>
    </source>
</reference>
<dbReference type="Pfam" id="PF11225">
    <property type="entry name" value="DUF3024"/>
    <property type="match status" value="1"/>
</dbReference>
<gene>
    <name evidence="1" type="ORF">H7B90_03475</name>
</gene>
<evidence type="ECO:0000313" key="1">
    <source>
        <dbReference type="EMBL" id="MBB6690455.1"/>
    </source>
</evidence>
<name>A0A841TQM5_9BACL</name>
<dbReference type="InterPro" id="IPR021388">
    <property type="entry name" value="DUF3024"/>
</dbReference>
<protein>
    <submittedName>
        <fullName evidence="1">DUF3024 domain-containing protein</fullName>
    </submittedName>
</protein>
<comment type="caution">
    <text evidence="1">The sequence shown here is derived from an EMBL/GenBank/DDBJ whole genome shotgun (WGS) entry which is preliminary data.</text>
</comment>
<dbReference type="EMBL" id="JACJVR010000011">
    <property type="protein sequence ID" value="MBB6690455.1"/>
    <property type="molecule type" value="Genomic_DNA"/>
</dbReference>
<keyword evidence="2" id="KW-1185">Reference proteome</keyword>
<dbReference type="Proteomes" id="UP000553776">
    <property type="component" value="Unassembled WGS sequence"/>
</dbReference>